<protein>
    <submittedName>
        <fullName evidence="1">Uncharacterized protein</fullName>
    </submittedName>
</protein>
<gene>
    <name evidence="1" type="ORF">MM415B02510_0003</name>
</gene>
<name>A0A6M3L9I5_9ZZZZ</name>
<evidence type="ECO:0000313" key="1">
    <source>
        <dbReference type="EMBL" id="QJA89758.1"/>
    </source>
</evidence>
<dbReference type="AlphaFoldDB" id="A0A6M3L9I5"/>
<sequence>MTEQRELYYITDPKDTNGTNRILSRIADRLDKIEGLKGSPKFYNTLFEFSDGTTARITAGNYHVTQAWENDYK</sequence>
<reference evidence="1" key="1">
    <citation type="submission" date="2020-03" db="EMBL/GenBank/DDBJ databases">
        <title>The deep terrestrial virosphere.</title>
        <authorList>
            <person name="Holmfeldt K."/>
            <person name="Nilsson E."/>
            <person name="Simone D."/>
            <person name="Lopez-Fernandez M."/>
            <person name="Wu X."/>
            <person name="de Brujin I."/>
            <person name="Lundin D."/>
            <person name="Andersson A."/>
            <person name="Bertilsson S."/>
            <person name="Dopson M."/>
        </authorList>
    </citation>
    <scope>NUCLEOTIDE SEQUENCE</scope>
    <source>
        <strain evidence="1">MM415B02510</strain>
    </source>
</reference>
<accession>A0A6M3L9I5</accession>
<dbReference type="EMBL" id="MT142867">
    <property type="protein sequence ID" value="QJA89758.1"/>
    <property type="molecule type" value="Genomic_DNA"/>
</dbReference>
<proteinExistence type="predicted"/>
<organism evidence="1">
    <name type="scientific">viral metagenome</name>
    <dbReference type="NCBI Taxonomy" id="1070528"/>
    <lineage>
        <taxon>unclassified sequences</taxon>
        <taxon>metagenomes</taxon>
        <taxon>organismal metagenomes</taxon>
    </lineage>
</organism>